<protein>
    <recommendedName>
        <fullName evidence="5">PUM-HD domain-containing protein</fullName>
    </recommendedName>
</protein>
<evidence type="ECO:0000256" key="4">
    <source>
        <dbReference type="PROSITE-ProRule" id="PRU00317"/>
    </source>
</evidence>
<accession>A0A803NK83</accession>
<dbReference type="AlphaFoldDB" id="A0A803NK83"/>
<feature type="repeat" description="Pumilio" evidence="4">
    <location>
        <begin position="258"/>
        <end position="293"/>
    </location>
</feature>
<sequence>MVDDNHGSYHSWDPPRWNGAVDFGLTRQPESDLGLIQDQTLEAFSSLNVGSVVTDLRRRLFRQSENSQSTENGYGLGYGIEGDPVNPFLRNGMTTTASTRAILSTGSVFSTTRENYPTSDINSSPSTHLGMIASSNSNDSLSDDSFGLENGTAAVCQSQCHISNFFNVLGSSPLCWRDEDAVEFLRGRVAFLCKDQSGSKIIQVMLQKRRKSFDVILAEVLEDMSDLVIDPSGNYVVQSLVTLCTDEQRTMILYAMTRLKFQFFGICINMHGTRVVQKLLDHLSFKFQRLIFLKAIHPFVVPLTKCANGYHVIQQCIRHFDSEEKECLLTQVLDYCVEIAMDKFGCCVLQFCVEHAEGEIILRLMAEIVLKALLLAAHRYGNYVVQHLLGRKIPVITEHIIRQLEGSYVSLSLSKYGSNVVERCLKECDEKQAMNVIMEMLQNQNVSMLFLDPYGNYVIQSALLASKVGG</sequence>
<dbReference type="InterPro" id="IPR011989">
    <property type="entry name" value="ARM-like"/>
</dbReference>
<feature type="repeat" description="Pumilio" evidence="4">
    <location>
        <begin position="219"/>
        <end position="254"/>
    </location>
</feature>
<feature type="repeat" description="Pumilio" evidence="4">
    <location>
        <begin position="367"/>
        <end position="402"/>
    </location>
</feature>
<dbReference type="EnsemblPlants" id="evm.model.01.2212">
    <property type="protein sequence ID" value="cds.evm.model.01.2212"/>
    <property type="gene ID" value="evm.TU.01.2212"/>
</dbReference>
<dbReference type="Pfam" id="PF00806">
    <property type="entry name" value="PUF"/>
    <property type="match status" value="7"/>
</dbReference>
<evidence type="ECO:0000259" key="5">
    <source>
        <dbReference type="PROSITE" id="PS50303"/>
    </source>
</evidence>
<evidence type="ECO:0000313" key="6">
    <source>
        <dbReference type="EnsemblPlants" id="cds.evm.model.01.2212"/>
    </source>
</evidence>
<dbReference type="InterPro" id="IPR016024">
    <property type="entry name" value="ARM-type_fold"/>
</dbReference>
<reference evidence="6" key="2">
    <citation type="submission" date="2021-03" db="UniProtKB">
        <authorList>
            <consortium name="EnsemblPlants"/>
        </authorList>
    </citation>
    <scope>IDENTIFICATION</scope>
</reference>
<dbReference type="InterPro" id="IPR001313">
    <property type="entry name" value="Pumilio_RNA-bd_rpt"/>
</dbReference>
<dbReference type="SUPFAM" id="SSF48371">
    <property type="entry name" value="ARM repeat"/>
    <property type="match status" value="1"/>
</dbReference>
<dbReference type="GO" id="GO:0003729">
    <property type="term" value="F:mRNA binding"/>
    <property type="evidence" value="ECO:0007669"/>
    <property type="project" value="TreeGrafter"/>
</dbReference>
<dbReference type="Gene3D" id="1.25.10.10">
    <property type="entry name" value="Leucine-rich Repeat Variant"/>
    <property type="match status" value="1"/>
</dbReference>
<dbReference type="Proteomes" id="UP000596661">
    <property type="component" value="Chromosome 1"/>
</dbReference>
<dbReference type="EMBL" id="UZAU01000062">
    <property type="status" value="NOT_ANNOTATED_CDS"/>
    <property type="molecule type" value="Genomic_DNA"/>
</dbReference>
<keyword evidence="1" id="KW-0677">Repeat</keyword>
<keyword evidence="3" id="KW-0694">RNA-binding</keyword>
<dbReference type="Gramene" id="evm.model.01.2212">
    <property type="protein sequence ID" value="cds.evm.model.01.2212"/>
    <property type="gene ID" value="evm.TU.01.2212"/>
</dbReference>
<dbReference type="PROSITE" id="PS50302">
    <property type="entry name" value="PUM"/>
    <property type="match status" value="5"/>
</dbReference>
<evidence type="ECO:0000256" key="2">
    <source>
        <dbReference type="ARBA" id="ARBA00022845"/>
    </source>
</evidence>
<dbReference type="PANTHER" id="PTHR12537:SF63">
    <property type="entry name" value="PUMILIO HOMOLOG 15"/>
    <property type="match status" value="1"/>
</dbReference>
<dbReference type="PANTHER" id="PTHR12537">
    <property type="entry name" value="RNA BINDING PROTEIN PUMILIO-RELATED"/>
    <property type="match status" value="1"/>
</dbReference>
<proteinExistence type="predicted"/>
<dbReference type="OMA" id="VICRTRA"/>
<evidence type="ECO:0000313" key="7">
    <source>
        <dbReference type="Proteomes" id="UP000596661"/>
    </source>
</evidence>
<reference evidence="6" key="1">
    <citation type="submission" date="2018-11" db="EMBL/GenBank/DDBJ databases">
        <authorList>
            <person name="Grassa J C."/>
        </authorList>
    </citation>
    <scope>NUCLEOTIDE SEQUENCE [LARGE SCALE GENOMIC DNA]</scope>
</reference>
<feature type="domain" description="PUM-HD" evidence="5">
    <location>
        <begin position="161"/>
        <end position="470"/>
    </location>
</feature>
<evidence type="ECO:0000256" key="3">
    <source>
        <dbReference type="ARBA" id="ARBA00022884"/>
    </source>
</evidence>
<keyword evidence="7" id="KW-1185">Reference proteome</keyword>
<dbReference type="SMART" id="SM00025">
    <property type="entry name" value="Pumilio"/>
    <property type="match status" value="7"/>
</dbReference>
<dbReference type="InterPro" id="IPR033133">
    <property type="entry name" value="PUM-HD"/>
</dbReference>
<evidence type="ECO:0000256" key="1">
    <source>
        <dbReference type="ARBA" id="ARBA00022737"/>
    </source>
</evidence>
<organism evidence="6 7">
    <name type="scientific">Cannabis sativa</name>
    <name type="common">Hemp</name>
    <name type="synonym">Marijuana</name>
    <dbReference type="NCBI Taxonomy" id="3483"/>
    <lineage>
        <taxon>Eukaryota</taxon>
        <taxon>Viridiplantae</taxon>
        <taxon>Streptophyta</taxon>
        <taxon>Embryophyta</taxon>
        <taxon>Tracheophyta</taxon>
        <taxon>Spermatophyta</taxon>
        <taxon>Magnoliopsida</taxon>
        <taxon>eudicotyledons</taxon>
        <taxon>Gunneridae</taxon>
        <taxon>Pentapetalae</taxon>
        <taxon>rosids</taxon>
        <taxon>fabids</taxon>
        <taxon>Rosales</taxon>
        <taxon>Cannabaceae</taxon>
        <taxon>Cannabis</taxon>
    </lineage>
</organism>
<feature type="repeat" description="Pumilio" evidence="4">
    <location>
        <begin position="331"/>
        <end position="366"/>
    </location>
</feature>
<dbReference type="PROSITE" id="PS50303">
    <property type="entry name" value="PUM_HD"/>
    <property type="match status" value="1"/>
</dbReference>
<feature type="repeat" description="Pumilio" evidence="4">
    <location>
        <begin position="403"/>
        <end position="439"/>
    </location>
</feature>
<dbReference type="GO" id="GO:0006417">
    <property type="term" value="P:regulation of translation"/>
    <property type="evidence" value="ECO:0007669"/>
    <property type="project" value="UniProtKB-KW"/>
</dbReference>
<name>A0A803NK83_CANSA</name>
<dbReference type="GO" id="GO:0005737">
    <property type="term" value="C:cytoplasm"/>
    <property type="evidence" value="ECO:0007669"/>
    <property type="project" value="TreeGrafter"/>
</dbReference>
<keyword evidence="2" id="KW-0810">Translation regulation</keyword>